<keyword evidence="4" id="KW-1185">Reference proteome</keyword>
<comment type="caution">
    <text evidence="3">The sequence shown here is derived from an EMBL/GenBank/DDBJ whole genome shotgun (WGS) entry which is preliminary data.</text>
</comment>
<keyword evidence="3" id="KW-0378">Hydrolase</keyword>
<feature type="signal peptide" evidence="1">
    <location>
        <begin position="1"/>
        <end position="22"/>
    </location>
</feature>
<dbReference type="GO" id="GO:0016810">
    <property type="term" value="F:hydrolase activity, acting on carbon-nitrogen (but not peptide) bonds"/>
    <property type="evidence" value="ECO:0007669"/>
    <property type="project" value="InterPro"/>
</dbReference>
<evidence type="ECO:0000313" key="3">
    <source>
        <dbReference type="EMBL" id="PAU92829.1"/>
    </source>
</evidence>
<sequence>MKKRITLFVFALLVGLSTVTQAQMAVQADTLYTMEGDKIVNGIVLITNDKIEAVGSASEIDIPSDYETHQASVVTPGLVDAHSVVGLAGINNRDDDQNQLETSDPIQPELRAIDAYNAREQLVKFVLDKGVTTTHTGHGPGALASGQTMIAKTPYNTVEDALVDSATTVAFTLGSTVGRNFESPGTSAKGISMLRQKFIDAQEYLEKRQADDPEKRPAKDLKMEALADVLSGELTALITAQRSNDIMSALRLQEEFGFDMILDGAAEAYLLIDEIKKAGVPVIIHPTMVRTYGDTQNASFTTAGKLAEAGIPFAFQSGFESYVPKTRIILYEAAIATGYGLNREKALHALTKAPAEILGISNRVGSLAEGKDADLVLFDGDPLEYTTHISSVIVDGKVVKEKK</sequence>
<dbReference type="PANTHER" id="PTHR43135">
    <property type="entry name" value="ALPHA-D-RIBOSE 1-METHYLPHOSPHONATE 5-TRIPHOSPHATE DIPHOSPHATASE"/>
    <property type="match status" value="1"/>
</dbReference>
<evidence type="ECO:0000259" key="2">
    <source>
        <dbReference type="Pfam" id="PF07969"/>
    </source>
</evidence>
<dbReference type="AlphaFoldDB" id="A0A2A2G7J4"/>
<accession>A0A2A2G7J4</accession>
<dbReference type="InterPro" id="IPR011059">
    <property type="entry name" value="Metal-dep_hydrolase_composite"/>
</dbReference>
<dbReference type="SUPFAM" id="SSF51556">
    <property type="entry name" value="Metallo-dependent hydrolases"/>
    <property type="match status" value="1"/>
</dbReference>
<proteinExistence type="predicted"/>
<dbReference type="PANTHER" id="PTHR43135:SF3">
    <property type="entry name" value="ALPHA-D-RIBOSE 1-METHYLPHOSPHONATE 5-TRIPHOSPHATE DIPHOSPHATASE"/>
    <property type="match status" value="1"/>
</dbReference>
<protein>
    <submittedName>
        <fullName evidence="3">Amidohydrolase</fullName>
    </submittedName>
</protein>
<feature type="chain" id="PRO_5012968560" evidence="1">
    <location>
        <begin position="23"/>
        <end position="403"/>
    </location>
</feature>
<feature type="domain" description="Amidohydrolase 3" evidence="2">
    <location>
        <begin position="280"/>
        <end position="399"/>
    </location>
</feature>
<dbReference type="InterPro" id="IPR013108">
    <property type="entry name" value="Amidohydro_3"/>
</dbReference>
<dbReference type="OrthoDB" id="9802793at2"/>
<gene>
    <name evidence="3" type="ORF">CK503_15125</name>
</gene>
<evidence type="ECO:0000256" key="1">
    <source>
        <dbReference type="SAM" id="SignalP"/>
    </source>
</evidence>
<organism evidence="3 4">
    <name type="scientific">Fodinibius salipaludis</name>
    <dbReference type="NCBI Taxonomy" id="2032627"/>
    <lineage>
        <taxon>Bacteria</taxon>
        <taxon>Pseudomonadati</taxon>
        <taxon>Balneolota</taxon>
        <taxon>Balneolia</taxon>
        <taxon>Balneolales</taxon>
        <taxon>Balneolaceae</taxon>
        <taxon>Fodinibius</taxon>
    </lineage>
</organism>
<reference evidence="3 4" key="1">
    <citation type="submission" date="2017-08" db="EMBL/GenBank/DDBJ databases">
        <title>Aliifodinibius alkalisoli sp. nov., isolated from saline alkaline soil.</title>
        <authorList>
            <person name="Liu D."/>
            <person name="Zhang G."/>
        </authorList>
    </citation>
    <scope>NUCLEOTIDE SEQUENCE [LARGE SCALE GENOMIC DNA]</scope>
    <source>
        <strain evidence="3 4">WN023</strain>
    </source>
</reference>
<dbReference type="Proteomes" id="UP000218831">
    <property type="component" value="Unassembled WGS sequence"/>
</dbReference>
<keyword evidence="1" id="KW-0732">Signal</keyword>
<dbReference type="EMBL" id="NSKE01000013">
    <property type="protein sequence ID" value="PAU92829.1"/>
    <property type="molecule type" value="Genomic_DNA"/>
</dbReference>
<dbReference type="Pfam" id="PF07969">
    <property type="entry name" value="Amidohydro_3"/>
    <property type="match status" value="1"/>
</dbReference>
<dbReference type="InterPro" id="IPR051781">
    <property type="entry name" value="Metallo-dep_Hydrolase"/>
</dbReference>
<dbReference type="SUPFAM" id="SSF51338">
    <property type="entry name" value="Composite domain of metallo-dependent hydrolases"/>
    <property type="match status" value="1"/>
</dbReference>
<dbReference type="InterPro" id="IPR032466">
    <property type="entry name" value="Metal_Hydrolase"/>
</dbReference>
<evidence type="ECO:0000313" key="4">
    <source>
        <dbReference type="Proteomes" id="UP000218831"/>
    </source>
</evidence>
<dbReference type="RefSeq" id="WP_095607682.1">
    <property type="nucleotide sequence ID" value="NZ_NSKE01000013.1"/>
</dbReference>
<name>A0A2A2G7J4_9BACT</name>
<dbReference type="Gene3D" id="3.20.20.140">
    <property type="entry name" value="Metal-dependent hydrolases"/>
    <property type="match status" value="1"/>
</dbReference>